<name>A0ABV3TXR6_9GAMM</name>
<evidence type="ECO:0000313" key="4">
    <source>
        <dbReference type="Proteomes" id="UP001557484"/>
    </source>
</evidence>
<dbReference type="Pfam" id="PF13464">
    <property type="entry name" value="RodZ_C"/>
    <property type="match status" value="1"/>
</dbReference>
<dbReference type="Proteomes" id="UP001557484">
    <property type="component" value="Unassembled WGS sequence"/>
</dbReference>
<dbReference type="InterPro" id="IPR025194">
    <property type="entry name" value="RodZ-like_C"/>
</dbReference>
<evidence type="ECO:0000259" key="2">
    <source>
        <dbReference type="Pfam" id="PF13464"/>
    </source>
</evidence>
<dbReference type="PANTHER" id="PTHR34475">
    <property type="match status" value="1"/>
</dbReference>
<evidence type="ECO:0000256" key="1">
    <source>
        <dbReference type="SAM" id="Phobius"/>
    </source>
</evidence>
<organism evidence="3 4">
    <name type="scientific">Zhongshania arctica</name>
    <dbReference type="NCBI Taxonomy" id="3238302"/>
    <lineage>
        <taxon>Bacteria</taxon>
        <taxon>Pseudomonadati</taxon>
        <taxon>Pseudomonadota</taxon>
        <taxon>Gammaproteobacteria</taxon>
        <taxon>Cellvibrionales</taxon>
        <taxon>Spongiibacteraceae</taxon>
        <taxon>Zhongshania</taxon>
    </lineage>
</organism>
<keyword evidence="4" id="KW-1185">Reference proteome</keyword>
<keyword evidence="1" id="KW-1133">Transmembrane helix</keyword>
<reference evidence="3 4" key="1">
    <citation type="journal article" date="2011" name="Int. J. Syst. Evol. Microbiol.">
        <title>Zhongshania antarctica gen. nov., sp. nov. and Zhongshania guokunii sp. nov., gammaproteobacteria respectively isolated from coastal attached (fast) ice and surface seawater of the Antarctic.</title>
        <authorList>
            <person name="Li H.J."/>
            <person name="Zhang X.Y."/>
            <person name="Chen C.X."/>
            <person name="Zhang Y.J."/>
            <person name="Gao Z.M."/>
            <person name="Yu Y."/>
            <person name="Chen X.L."/>
            <person name="Chen B."/>
            <person name="Zhang Y.Z."/>
        </authorList>
    </citation>
    <scope>NUCLEOTIDE SEQUENCE [LARGE SCALE GENOMIC DNA]</scope>
    <source>
        <strain evidence="3 4">R06B22</strain>
    </source>
</reference>
<feature type="transmembrane region" description="Helical" evidence="1">
    <location>
        <begin position="108"/>
        <end position="128"/>
    </location>
</feature>
<feature type="domain" description="Cytoskeleton protein RodZ-like C-terminal" evidence="2">
    <location>
        <begin position="188"/>
        <end position="255"/>
    </location>
</feature>
<dbReference type="InterPro" id="IPR050400">
    <property type="entry name" value="Bact_Cytoskel_RodZ"/>
</dbReference>
<sequence length="260" mass="28596">MSLTKQLYPGPPGSVLHDARISAGKSVLETAEALNLLNSYVEAIEQNDYSRFNSPLFARGYIKSYARYMGLDEAPLLNDCDRICRREEQTSQQRHIQVQGKVQAPGHAGLILALFAAFLVWALACWVFDGSKSKAPSVVVLEQQLPSLPMLKMAPSLGETLLSGDLVKTPTDEPSELDGKPAELKFMISEDVWLEVRDAHNNVRVSGVQQKGETLHFKVPGPVTVSAAYWPVVAMYYNGALVELKELANSNVVRVQVGEL</sequence>
<evidence type="ECO:0000313" key="3">
    <source>
        <dbReference type="EMBL" id="MEX1666398.1"/>
    </source>
</evidence>
<dbReference type="PANTHER" id="PTHR34475:SF1">
    <property type="entry name" value="CYTOSKELETON PROTEIN RODZ"/>
    <property type="match status" value="1"/>
</dbReference>
<dbReference type="Pfam" id="PF13413">
    <property type="entry name" value="HTH_25"/>
    <property type="match status" value="1"/>
</dbReference>
<protein>
    <submittedName>
        <fullName evidence="3">Helix-turn-helix domain-containing protein</fullName>
    </submittedName>
</protein>
<dbReference type="InterPro" id="IPR010982">
    <property type="entry name" value="Lambda_DNA-bd_dom_sf"/>
</dbReference>
<comment type="caution">
    <text evidence="3">The sequence shown here is derived from an EMBL/GenBank/DDBJ whole genome shotgun (WGS) entry which is preliminary data.</text>
</comment>
<keyword evidence="1" id="KW-0472">Membrane</keyword>
<accession>A0ABV3TXR6</accession>
<dbReference type="Gene3D" id="1.10.260.40">
    <property type="entry name" value="lambda repressor-like DNA-binding domains"/>
    <property type="match status" value="1"/>
</dbReference>
<proteinExistence type="predicted"/>
<dbReference type="EMBL" id="JBFRYB010000001">
    <property type="protein sequence ID" value="MEX1666398.1"/>
    <property type="molecule type" value="Genomic_DNA"/>
</dbReference>
<keyword evidence="1" id="KW-0812">Transmembrane</keyword>
<dbReference type="RefSeq" id="WP_368376476.1">
    <property type="nucleotide sequence ID" value="NZ_JBFRYB010000001.1"/>
</dbReference>
<gene>
    <name evidence="3" type="ORF">AB4875_12975</name>
</gene>